<dbReference type="EMBL" id="FNHZ01000004">
    <property type="protein sequence ID" value="SDN00623.1"/>
    <property type="molecule type" value="Genomic_DNA"/>
</dbReference>
<evidence type="ECO:0000259" key="6">
    <source>
        <dbReference type="PROSITE" id="PS51910"/>
    </source>
</evidence>
<dbReference type="PROSITE" id="PS51781">
    <property type="entry name" value="SH3B"/>
    <property type="match status" value="1"/>
</dbReference>
<evidence type="ECO:0000256" key="4">
    <source>
        <dbReference type="RuleBase" id="RU004453"/>
    </source>
</evidence>
<protein>
    <submittedName>
        <fullName evidence="7">Spore germination protein YaaH</fullName>
    </submittedName>
</protein>
<evidence type="ECO:0000256" key="1">
    <source>
        <dbReference type="ARBA" id="ARBA00022801"/>
    </source>
</evidence>
<comment type="similarity">
    <text evidence="4">Belongs to the glycosyl hydrolase 18 family.</text>
</comment>
<dbReference type="RefSeq" id="WP_083330315.1">
    <property type="nucleotide sequence ID" value="NZ_FNHZ01000004.1"/>
</dbReference>
<dbReference type="PROSITE" id="PS01095">
    <property type="entry name" value="GH18_1"/>
    <property type="match status" value="1"/>
</dbReference>
<dbReference type="GO" id="GO:0008061">
    <property type="term" value="F:chitin binding"/>
    <property type="evidence" value="ECO:0007669"/>
    <property type="project" value="InterPro"/>
</dbReference>
<keyword evidence="2 3" id="KW-0326">Glycosidase</keyword>
<evidence type="ECO:0000259" key="5">
    <source>
        <dbReference type="PROSITE" id="PS51781"/>
    </source>
</evidence>
<dbReference type="PROSITE" id="PS51910">
    <property type="entry name" value="GH18_2"/>
    <property type="match status" value="1"/>
</dbReference>
<name>A0A1G9XWK3_9FIRM</name>
<proteinExistence type="inferred from homology"/>
<evidence type="ECO:0000256" key="3">
    <source>
        <dbReference type="RuleBase" id="RU000489"/>
    </source>
</evidence>
<dbReference type="InterPro" id="IPR001223">
    <property type="entry name" value="Glyco_hydro18_cat"/>
</dbReference>
<dbReference type="InterPro" id="IPR011583">
    <property type="entry name" value="Chitinase_II/V-like_cat"/>
</dbReference>
<sequence>MNKRNSIMKKKKLLVTAVIALVCIIALGVCVYIYKYAPTSKKMSAYDYFDMQEGSEELLVILDGEEYTNQGVYIDGNLYVRQDLVESDINLRFYYDKETSCVIYSDTHHMYSFKENSNEYTDEEDNAYTSDVTVLVKEGDTLYLNWDYVASHTDLDYVIASDPNRLVITTSYDEETCVDAKSKISVRYRGGVKSEVVESVSKGTRLVVTKELEDWLEVVTPTGIKGYVRTKDVTDKYSNVRSTSYEDDKTTISFDTDINLTWFQVEGTAGNSNISNLLSSATGVNVLSPTWYSISGSDGSLSFDGTSDLVTSMHSKGIKVWALVDDFDTSVDFETLFKSKAARTKMINTLISGASTYGFDGINLDFENVNTNYSRDFLEFLRELSVECEKANLVLSTDNYKPESYNSCYRLKEQSSFVDYVILMAYDEHYAGSEAGSVASLPFVTEAINEVLEDVDNSQLIVGVPFFTRIWKTTNGTTTSSAVGMQAAISKMTSDGYSAFWNDEVSQYVVSYEKDGSTIDIWFEEALSIEAKMKVIDEADVAGVASWKLGLETSDIWTVINKYLNN</sequence>
<dbReference type="Gene3D" id="3.10.50.10">
    <property type="match status" value="1"/>
</dbReference>
<dbReference type="GO" id="GO:0005975">
    <property type="term" value="P:carbohydrate metabolic process"/>
    <property type="evidence" value="ECO:0007669"/>
    <property type="project" value="InterPro"/>
</dbReference>
<dbReference type="Gene3D" id="2.30.30.40">
    <property type="entry name" value="SH3 Domains"/>
    <property type="match status" value="1"/>
</dbReference>
<evidence type="ECO:0000313" key="8">
    <source>
        <dbReference type="Proteomes" id="UP000187651"/>
    </source>
</evidence>
<dbReference type="PANTHER" id="PTHR46066">
    <property type="entry name" value="CHITINASE DOMAIN-CONTAINING PROTEIN 1 FAMILY MEMBER"/>
    <property type="match status" value="1"/>
</dbReference>
<accession>A0A1G9XWK3</accession>
<dbReference type="InterPro" id="IPR003646">
    <property type="entry name" value="SH3-like_bac-type"/>
</dbReference>
<feature type="domain" description="GH18" evidence="6">
    <location>
        <begin position="256"/>
        <end position="566"/>
    </location>
</feature>
<dbReference type="OrthoDB" id="9775889at2"/>
<evidence type="ECO:0000256" key="2">
    <source>
        <dbReference type="ARBA" id="ARBA00023295"/>
    </source>
</evidence>
<dbReference type="InterPro" id="IPR029070">
    <property type="entry name" value="Chitinase_insertion_sf"/>
</dbReference>
<dbReference type="SMART" id="SM00287">
    <property type="entry name" value="SH3b"/>
    <property type="match status" value="1"/>
</dbReference>
<feature type="domain" description="SH3b" evidence="5">
    <location>
        <begin position="172"/>
        <end position="237"/>
    </location>
</feature>
<dbReference type="Proteomes" id="UP000187651">
    <property type="component" value="Unassembled WGS sequence"/>
</dbReference>
<gene>
    <name evidence="7" type="ORF">SAMN05216544_1653</name>
</gene>
<dbReference type="Gene3D" id="3.20.20.80">
    <property type="entry name" value="Glycosidases"/>
    <property type="match status" value="1"/>
</dbReference>
<evidence type="ECO:0000313" key="7">
    <source>
        <dbReference type="EMBL" id="SDN00623.1"/>
    </source>
</evidence>
<dbReference type="SMART" id="SM00636">
    <property type="entry name" value="Glyco_18"/>
    <property type="match status" value="1"/>
</dbReference>
<reference evidence="8" key="1">
    <citation type="submission" date="2016-10" db="EMBL/GenBank/DDBJ databases">
        <authorList>
            <person name="Varghese N."/>
            <person name="Submissions S."/>
        </authorList>
    </citation>
    <scope>NUCLEOTIDE SEQUENCE [LARGE SCALE GENOMIC DNA]</scope>
    <source>
        <strain evidence="8">M83</strain>
    </source>
</reference>
<organism evidence="7 8">
    <name type="scientific">Lachnospira pectinoschiza</name>
    <dbReference type="NCBI Taxonomy" id="28052"/>
    <lineage>
        <taxon>Bacteria</taxon>
        <taxon>Bacillati</taxon>
        <taxon>Bacillota</taxon>
        <taxon>Clostridia</taxon>
        <taxon>Lachnospirales</taxon>
        <taxon>Lachnospiraceae</taxon>
        <taxon>Lachnospira</taxon>
    </lineage>
</organism>
<dbReference type="GO" id="GO:0004553">
    <property type="term" value="F:hydrolase activity, hydrolyzing O-glycosyl compounds"/>
    <property type="evidence" value="ECO:0007669"/>
    <property type="project" value="InterPro"/>
</dbReference>
<dbReference type="AlphaFoldDB" id="A0A1G9XWK3"/>
<dbReference type="Pfam" id="PF00704">
    <property type="entry name" value="Glyco_hydro_18"/>
    <property type="match status" value="1"/>
</dbReference>
<dbReference type="InterPro" id="IPR017853">
    <property type="entry name" value="GH"/>
</dbReference>
<dbReference type="SUPFAM" id="SSF51445">
    <property type="entry name" value="(Trans)glycosidases"/>
    <property type="match status" value="1"/>
</dbReference>
<keyword evidence="1 3" id="KW-0378">Hydrolase</keyword>
<keyword evidence="8" id="KW-1185">Reference proteome</keyword>
<dbReference type="PANTHER" id="PTHR46066:SF2">
    <property type="entry name" value="CHITINASE DOMAIN-CONTAINING PROTEIN 1"/>
    <property type="match status" value="1"/>
</dbReference>
<dbReference type="InterPro" id="IPR001579">
    <property type="entry name" value="Glyco_hydro_18_chit_AS"/>
</dbReference>